<proteinExistence type="predicted"/>
<dbReference type="EMBL" id="CP060825">
    <property type="protein sequence ID" value="QNP63419.1"/>
    <property type="molecule type" value="Genomic_DNA"/>
</dbReference>
<accession>A0A7H0HSA3</accession>
<evidence type="ECO:0000256" key="4">
    <source>
        <dbReference type="ARBA" id="ARBA00022679"/>
    </source>
</evidence>
<evidence type="ECO:0000313" key="14">
    <source>
        <dbReference type="Proteomes" id="UP000516230"/>
    </source>
</evidence>
<evidence type="ECO:0000256" key="3">
    <source>
        <dbReference type="ARBA" id="ARBA00022553"/>
    </source>
</evidence>
<dbReference type="InterPro" id="IPR003594">
    <property type="entry name" value="HATPase_dom"/>
</dbReference>
<feature type="transmembrane region" description="Helical" evidence="10">
    <location>
        <begin position="62"/>
        <end position="81"/>
    </location>
</feature>
<dbReference type="Proteomes" id="UP000516230">
    <property type="component" value="Chromosome"/>
</dbReference>
<organism evidence="13 14">
    <name type="scientific">Streptomyces genisteinicus</name>
    <dbReference type="NCBI Taxonomy" id="2768068"/>
    <lineage>
        <taxon>Bacteria</taxon>
        <taxon>Bacillati</taxon>
        <taxon>Actinomycetota</taxon>
        <taxon>Actinomycetes</taxon>
        <taxon>Kitasatosporales</taxon>
        <taxon>Streptomycetaceae</taxon>
        <taxon>Streptomyces</taxon>
    </lineage>
</organism>
<dbReference type="CDD" id="cd16917">
    <property type="entry name" value="HATPase_UhpB-NarQ-NarX-like"/>
    <property type="match status" value="1"/>
</dbReference>
<dbReference type="InterPro" id="IPR036890">
    <property type="entry name" value="HATPase_C_sf"/>
</dbReference>
<keyword evidence="10" id="KW-0812">Transmembrane</keyword>
<evidence type="ECO:0000256" key="7">
    <source>
        <dbReference type="ARBA" id="ARBA00022840"/>
    </source>
</evidence>
<keyword evidence="8" id="KW-0902">Two-component regulatory system</keyword>
<feature type="domain" description="Signal transduction histidine kinase subgroup 3 dimerisation and phosphoacceptor" evidence="12">
    <location>
        <begin position="202"/>
        <end position="265"/>
    </location>
</feature>
<dbReference type="GO" id="GO:0005524">
    <property type="term" value="F:ATP binding"/>
    <property type="evidence" value="ECO:0007669"/>
    <property type="project" value="UniProtKB-KW"/>
</dbReference>
<dbReference type="InterPro" id="IPR050482">
    <property type="entry name" value="Sensor_HK_TwoCompSys"/>
</dbReference>
<dbReference type="GO" id="GO:0046983">
    <property type="term" value="F:protein dimerization activity"/>
    <property type="evidence" value="ECO:0007669"/>
    <property type="project" value="InterPro"/>
</dbReference>
<feature type="domain" description="Histidine kinase/HSP90-like ATPase" evidence="11">
    <location>
        <begin position="295"/>
        <end position="384"/>
    </location>
</feature>
<evidence type="ECO:0000256" key="8">
    <source>
        <dbReference type="ARBA" id="ARBA00023012"/>
    </source>
</evidence>
<evidence type="ECO:0000259" key="11">
    <source>
        <dbReference type="Pfam" id="PF02518"/>
    </source>
</evidence>
<keyword evidence="7" id="KW-0067">ATP-binding</keyword>
<dbReference type="PANTHER" id="PTHR24421">
    <property type="entry name" value="NITRATE/NITRITE SENSOR PROTEIN NARX-RELATED"/>
    <property type="match status" value="1"/>
</dbReference>
<comment type="catalytic activity">
    <reaction evidence="1">
        <text>ATP + protein L-histidine = ADP + protein N-phospho-L-histidine.</text>
        <dbReference type="EC" id="2.7.13.3"/>
    </reaction>
</comment>
<protein>
    <recommendedName>
        <fullName evidence="2">histidine kinase</fullName>
        <ecNumber evidence="2">2.7.13.3</ecNumber>
    </recommendedName>
</protein>
<dbReference type="KEGG" id="sgj:IAG43_11060"/>
<dbReference type="GO" id="GO:0016020">
    <property type="term" value="C:membrane"/>
    <property type="evidence" value="ECO:0007669"/>
    <property type="project" value="InterPro"/>
</dbReference>
<evidence type="ECO:0000256" key="10">
    <source>
        <dbReference type="SAM" id="Phobius"/>
    </source>
</evidence>
<dbReference type="InterPro" id="IPR011712">
    <property type="entry name" value="Sig_transdc_His_kin_sub3_dim/P"/>
</dbReference>
<evidence type="ECO:0000256" key="5">
    <source>
        <dbReference type="ARBA" id="ARBA00022741"/>
    </source>
</evidence>
<gene>
    <name evidence="13" type="ORF">IAG43_11060</name>
</gene>
<evidence type="ECO:0000256" key="9">
    <source>
        <dbReference type="SAM" id="MobiDB-lite"/>
    </source>
</evidence>
<keyword evidence="10" id="KW-0472">Membrane</keyword>
<dbReference type="Pfam" id="PF02518">
    <property type="entry name" value="HATPase_c"/>
    <property type="match status" value="1"/>
</dbReference>
<feature type="transmembrane region" description="Helical" evidence="10">
    <location>
        <begin position="150"/>
        <end position="170"/>
    </location>
</feature>
<evidence type="ECO:0000256" key="1">
    <source>
        <dbReference type="ARBA" id="ARBA00000085"/>
    </source>
</evidence>
<evidence type="ECO:0000256" key="2">
    <source>
        <dbReference type="ARBA" id="ARBA00012438"/>
    </source>
</evidence>
<evidence type="ECO:0000259" key="12">
    <source>
        <dbReference type="Pfam" id="PF07730"/>
    </source>
</evidence>
<dbReference type="EC" id="2.7.13.3" evidence="2"/>
<feature type="transmembrane region" description="Helical" evidence="10">
    <location>
        <begin position="120"/>
        <end position="138"/>
    </location>
</feature>
<keyword evidence="3" id="KW-0597">Phosphoprotein</keyword>
<dbReference type="Pfam" id="PF07730">
    <property type="entry name" value="HisKA_3"/>
    <property type="match status" value="1"/>
</dbReference>
<sequence>MTGRPHAPPGTGRPQAPLPGPDAPLRRTGEPRHRPRGARANAVEGLVVAACVAEALATRVALTGWMLPTALVVACLLPLRWRFPRTVLLLALPTLTTGELWLPAMAALHALAAAERSRRIAAAGAAAVAVVSFVPWRGLGDYVWTVPDTVLGVLLSGLLAVAPAALGRLARARRELAARLGELALSQERERRHAAEQAALRERERLARNVHDTAAHHLSLISLRCAELAAAADSEAYRRQARELGALSRRAAADLRDTVHHLGPGLDRLHELLGPAGAVALRLEAGDCPADVGHAAYRIVQEALTNARRHAPGAPATVDIGPGEGGLRVVVSNGPSALPAPRPEPGGGQGLLGLHARAAALGGTLTAAPTPDGGFLVEATLPVRGPA</sequence>
<name>A0A7H0HSA3_9ACTN</name>
<keyword evidence="6 13" id="KW-0418">Kinase</keyword>
<keyword evidence="4" id="KW-0808">Transferase</keyword>
<dbReference type="Gene3D" id="3.30.565.10">
    <property type="entry name" value="Histidine kinase-like ATPase, C-terminal domain"/>
    <property type="match status" value="1"/>
</dbReference>
<reference evidence="13 14" key="1">
    <citation type="submission" date="2020-08" db="EMBL/GenBank/DDBJ databases">
        <title>A novel species.</title>
        <authorList>
            <person name="Gao J."/>
        </authorList>
    </citation>
    <scope>NUCLEOTIDE SEQUENCE [LARGE SCALE GENOMIC DNA]</scope>
    <source>
        <strain evidence="13 14">CRPJ-33</strain>
    </source>
</reference>
<dbReference type="PANTHER" id="PTHR24421:SF10">
    <property type="entry name" value="NITRATE_NITRITE SENSOR PROTEIN NARQ"/>
    <property type="match status" value="1"/>
</dbReference>
<keyword evidence="5" id="KW-0547">Nucleotide-binding</keyword>
<dbReference type="Gene3D" id="1.20.5.1930">
    <property type="match status" value="1"/>
</dbReference>
<keyword evidence="10" id="KW-1133">Transmembrane helix</keyword>
<evidence type="ECO:0000313" key="13">
    <source>
        <dbReference type="EMBL" id="QNP63419.1"/>
    </source>
</evidence>
<dbReference type="AlphaFoldDB" id="A0A7H0HSA3"/>
<dbReference type="SUPFAM" id="SSF55874">
    <property type="entry name" value="ATPase domain of HSP90 chaperone/DNA topoisomerase II/histidine kinase"/>
    <property type="match status" value="1"/>
</dbReference>
<feature type="region of interest" description="Disordered" evidence="9">
    <location>
        <begin position="1"/>
        <end position="38"/>
    </location>
</feature>
<dbReference type="GO" id="GO:0000155">
    <property type="term" value="F:phosphorelay sensor kinase activity"/>
    <property type="evidence" value="ECO:0007669"/>
    <property type="project" value="InterPro"/>
</dbReference>
<evidence type="ECO:0000256" key="6">
    <source>
        <dbReference type="ARBA" id="ARBA00022777"/>
    </source>
</evidence>
<dbReference type="RefSeq" id="WP_187740580.1">
    <property type="nucleotide sequence ID" value="NZ_CP060825.1"/>
</dbReference>
<keyword evidence="14" id="KW-1185">Reference proteome</keyword>